<dbReference type="Pfam" id="PF06333">
    <property type="entry name" value="Med13_C"/>
    <property type="match status" value="1"/>
</dbReference>
<comment type="function">
    <text evidence="9">Component of the Mediator complex, a coactivator involved in regulated transcription of nearly all RNA polymerase II-dependent genes. Mediator functions as a bridge to convey information from gene-specific regulatory proteins to the basal RNA polymerase II transcription machinery. Mediator is recruited to promoters by direct interactions with regulatory proteins and serves as a scaffold for the assembly of a functional preinitiation complex with RNA polymerase II and the general transcription factors.</text>
</comment>
<dbReference type="InterPro" id="IPR051139">
    <property type="entry name" value="Mediator_complx_sub13"/>
</dbReference>
<dbReference type="OrthoDB" id="103819at2759"/>
<dbReference type="PANTHER" id="PTHR48249">
    <property type="entry name" value="MEDIATOR OF RNA POLYMERASE II TRANSCRIPTION SUBUNIT 13"/>
    <property type="match status" value="1"/>
</dbReference>
<feature type="compositionally biased region" description="Pro residues" evidence="10">
    <location>
        <begin position="344"/>
        <end position="363"/>
    </location>
</feature>
<accession>A0A482VY44</accession>
<reference evidence="13 14" key="1">
    <citation type="submission" date="2017-03" db="EMBL/GenBank/DDBJ databases">
        <title>Genome of the blue death feigning beetle - Asbolus verrucosus.</title>
        <authorList>
            <person name="Rider S.D."/>
        </authorList>
    </citation>
    <scope>NUCLEOTIDE SEQUENCE [LARGE SCALE GENOMIC DNA]</scope>
    <source>
        <strain evidence="13">Butters</strain>
        <tissue evidence="13">Head and leg muscle</tissue>
    </source>
</reference>
<comment type="similarity">
    <text evidence="2 9">Belongs to the Mediator complex subunit 13 family.</text>
</comment>
<keyword evidence="5 9" id="KW-0805">Transcription regulation</keyword>
<feature type="non-terminal residue" evidence="13">
    <location>
        <position position="1"/>
    </location>
</feature>
<dbReference type="GO" id="GO:0003713">
    <property type="term" value="F:transcription coactivator activity"/>
    <property type="evidence" value="ECO:0007669"/>
    <property type="project" value="TreeGrafter"/>
</dbReference>
<evidence type="ECO:0000256" key="9">
    <source>
        <dbReference type="RuleBase" id="RU364134"/>
    </source>
</evidence>
<dbReference type="PANTHER" id="PTHR48249:SF3">
    <property type="entry name" value="MEDIATOR OF RNA POLYMERASE II TRANSCRIPTION SUBUNIT 13"/>
    <property type="match status" value="1"/>
</dbReference>
<keyword evidence="7 9" id="KW-0804">Transcription</keyword>
<sequence>SNCTLTVAGIAEDPGEKKKASLLSFLVAANSIKLDPSIDREQVDVPPHGLLELIREQCVFIPSTVNALCRAARYVRTKPAVFSNNIHVLEYSDSNEVTTIALEQSKHTFDALAVCKLEDQKHGKSAMAFAVHQWPFLRANGPQCNQDIVRVMKSLQPLLQEAIQKKCQTRLWEAPSAVKGPLTWRQFHRLAGRGTDDRCEPQPIPSVVVGHDKDWLSLSPYAIQHWESLLLEPYSFARDVAYIVVAPDNEAILTRVRAFFKELSTAYEMCKLGRHSPITKVLRDGILRVGKTAKAKIGNEPVEEWFTLLGEGEITDMLKLYAQVCKHHLAPHLQQVPMDKTLLDPPPDSGDKPTPSPRPPPSTPDAGAQCSGADKAPSTPKSEQDGDGMKDSTPQSNTVAENPYDDDEREVPSVVVYLVEPFSLGSDQPELQRLACLGLLRCFQSVLAAVPENIRNNISVQIISLESIVELGKARDRTRHSDHMRALSLNIFSQCRRLLVHSSNVKSLTGFGTAAMADLFLKSKDEKNRAAYKLYTPPYILAPMREKVEAVESFGKGSGDQASVLYLSYCLSEDQSWLLAVATDERGEIFETVTINIDIPNRSRRKKASARRIGLEKLMNFILGVMSQSVRPWRLVVGRLGRIGHGELKGWSWLLSRKNLLNASKHLKEICNQCSLMYPSSVPCILSACLVSLEPDSVLRLMPDQFTPDERFSQVSVNSQLSTPTDVSCTHILVFPTSATTQSSQTTFQEQHITPELGDDELFSAFTAEDMPEGIDSMNDFSDIFNWTETGAGGGQSPTGSPRREESGPGSPNCGVNNGRQGSPFQCGAANSKGNEAVEEVGTLLQQPLALGYYVSTAPTGRMPKWFWASCPHLEGICPAFLKNALHLHSPSIQQSSDDLFQQATVTSHPLDSQYTTDVLR</sequence>
<feature type="domain" description="Mediator complex subunit Med13 C-terminal" evidence="11">
    <location>
        <begin position="535"/>
        <end position="921"/>
    </location>
</feature>
<evidence type="ECO:0000313" key="14">
    <source>
        <dbReference type="Proteomes" id="UP000292052"/>
    </source>
</evidence>
<evidence type="ECO:0000256" key="8">
    <source>
        <dbReference type="ARBA" id="ARBA00023242"/>
    </source>
</evidence>
<dbReference type="GO" id="GO:0045944">
    <property type="term" value="P:positive regulation of transcription by RNA polymerase II"/>
    <property type="evidence" value="ECO:0007669"/>
    <property type="project" value="TreeGrafter"/>
</dbReference>
<evidence type="ECO:0000256" key="2">
    <source>
        <dbReference type="ARBA" id="ARBA00009354"/>
    </source>
</evidence>
<dbReference type="InterPro" id="IPR041285">
    <property type="entry name" value="MID_MedPIWI"/>
</dbReference>
<keyword evidence="14" id="KW-1185">Reference proteome</keyword>
<organism evidence="13 14">
    <name type="scientific">Asbolus verrucosus</name>
    <name type="common">Desert ironclad beetle</name>
    <dbReference type="NCBI Taxonomy" id="1661398"/>
    <lineage>
        <taxon>Eukaryota</taxon>
        <taxon>Metazoa</taxon>
        <taxon>Ecdysozoa</taxon>
        <taxon>Arthropoda</taxon>
        <taxon>Hexapoda</taxon>
        <taxon>Insecta</taxon>
        <taxon>Pterygota</taxon>
        <taxon>Neoptera</taxon>
        <taxon>Endopterygota</taxon>
        <taxon>Coleoptera</taxon>
        <taxon>Polyphaga</taxon>
        <taxon>Cucujiformia</taxon>
        <taxon>Tenebrionidae</taxon>
        <taxon>Pimeliinae</taxon>
        <taxon>Asbolus</taxon>
    </lineage>
</organism>
<dbReference type="STRING" id="1661398.A0A482VY44"/>
<comment type="subunit">
    <text evidence="9">Component of the Mediator complex.</text>
</comment>
<feature type="domain" description="MID" evidence="12">
    <location>
        <begin position="238"/>
        <end position="497"/>
    </location>
</feature>
<gene>
    <name evidence="13" type="ORF">BDFB_012524</name>
</gene>
<keyword evidence="4 9" id="KW-0678">Repressor</keyword>
<evidence type="ECO:0000256" key="4">
    <source>
        <dbReference type="ARBA" id="ARBA00022491"/>
    </source>
</evidence>
<feature type="region of interest" description="Disordered" evidence="10">
    <location>
        <begin position="336"/>
        <end position="406"/>
    </location>
</feature>
<keyword evidence="8 9" id="KW-0539">Nucleus</keyword>
<comment type="subcellular location">
    <subcellularLocation>
        <location evidence="1 9">Nucleus</location>
    </subcellularLocation>
</comment>
<dbReference type="InterPro" id="IPR009401">
    <property type="entry name" value="Med13_C"/>
</dbReference>
<evidence type="ECO:0000256" key="6">
    <source>
        <dbReference type="ARBA" id="ARBA00023159"/>
    </source>
</evidence>
<keyword evidence="6 9" id="KW-0010">Activator</keyword>
<evidence type="ECO:0000256" key="5">
    <source>
        <dbReference type="ARBA" id="ARBA00023015"/>
    </source>
</evidence>
<feature type="region of interest" description="Disordered" evidence="10">
    <location>
        <begin position="786"/>
        <end position="820"/>
    </location>
</feature>
<evidence type="ECO:0000256" key="1">
    <source>
        <dbReference type="ARBA" id="ARBA00004123"/>
    </source>
</evidence>
<evidence type="ECO:0000313" key="13">
    <source>
        <dbReference type="EMBL" id="RZC37503.1"/>
    </source>
</evidence>
<dbReference type="EMBL" id="QDEB01052134">
    <property type="protein sequence ID" value="RZC37503.1"/>
    <property type="molecule type" value="Genomic_DNA"/>
</dbReference>
<name>A0A482VY44_ASBVE</name>
<evidence type="ECO:0000259" key="12">
    <source>
        <dbReference type="Pfam" id="PF18296"/>
    </source>
</evidence>
<protein>
    <recommendedName>
        <fullName evidence="3 9">Mediator of RNA polymerase II transcription subunit 13</fullName>
    </recommendedName>
</protein>
<evidence type="ECO:0000259" key="11">
    <source>
        <dbReference type="Pfam" id="PF06333"/>
    </source>
</evidence>
<dbReference type="AlphaFoldDB" id="A0A482VY44"/>
<dbReference type="Pfam" id="PF18296">
    <property type="entry name" value="MID_MedPIWI"/>
    <property type="match status" value="1"/>
</dbReference>
<proteinExistence type="inferred from homology"/>
<evidence type="ECO:0000256" key="3">
    <source>
        <dbReference type="ARBA" id="ARBA00019618"/>
    </source>
</evidence>
<comment type="caution">
    <text evidence="13">The sequence shown here is derived from an EMBL/GenBank/DDBJ whole genome shotgun (WGS) entry which is preliminary data.</text>
</comment>
<evidence type="ECO:0000256" key="10">
    <source>
        <dbReference type="SAM" id="MobiDB-lite"/>
    </source>
</evidence>
<dbReference type="Proteomes" id="UP000292052">
    <property type="component" value="Unassembled WGS sequence"/>
</dbReference>
<dbReference type="GO" id="GO:0016592">
    <property type="term" value="C:mediator complex"/>
    <property type="evidence" value="ECO:0007669"/>
    <property type="project" value="InterPro"/>
</dbReference>
<evidence type="ECO:0000256" key="7">
    <source>
        <dbReference type="ARBA" id="ARBA00023163"/>
    </source>
</evidence>